<dbReference type="Proteomes" id="UP001576774">
    <property type="component" value="Unassembled WGS sequence"/>
</dbReference>
<dbReference type="InterPro" id="IPR003607">
    <property type="entry name" value="HD/PDEase_dom"/>
</dbReference>
<feature type="domain" description="HD/PDEase" evidence="1">
    <location>
        <begin position="29"/>
        <end position="140"/>
    </location>
</feature>
<evidence type="ECO:0000313" key="3">
    <source>
        <dbReference type="Proteomes" id="UP001576774"/>
    </source>
</evidence>
<reference evidence="2 3" key="1">
    <citation type="submission" date="2024-09" db="EMBL/GenBank/DDBJ databases">
        <title>Floridaenema gen nov. (Aerosakkonemataceae, Aerosakkonematales ord. nov., Cyanobacteria) from benthic tropical and subtropical fresh waters, with the description of four new species.</title>
        <authorList>
            <person name="Moretto J.A."/>
            <person name="Berthold D.E."/>
            <person name="Lefler F.W."/>
            <person name="Huang I.-S."/>
            <person name="Laughinghouse H. IV."/>
        </authorList>
    </citation>
    <scope>NUCLEOTIDE SEQUENCE [LARGE SCALE GENOMIC DNA]</scope>
    <source>
        <strain evidence="2 3">BLCC-F46</strain>
    </source>
</reference>
<comment type="caution">
    <text evidence="2">The sequence shown here is derived from an EMBL/GenBank/DDBJ whole genome shotgun (WGS) entry which is preliminary data.</text>
</comment>
<dbReference type="InterPro" id="IPR052194">
    <property type="entry name" value="MESH1"/>
</dbReference>
<dbReference type="SUPFAM" id="SSF109604">
    <property type="entry name" value="HD-domain/PDEase-like"/>
    <property type="match status" value="1"/>
</dbReference>
<organism evidence="2 3">
    <name type="scientific">Floridaenema aerugineum BLCC-F46</name>
    <dbReference type="NCBI Taxonomy" id="3153654"/>
    <lineage>
        <taxon>Bacteria</taxon>
        <taxon>Bacillati</taxon>
        <taxon>Cyanobacteriota</taxon>
        <taxon>Cyanophyceae</taxon>
        <taxon>Oscillatoriophycideae</taxon>
        <taxon>Aerosakkonematales</taxon>
        <taxon>Aerosakkonemataceae</taxon>
        <taxon>Floridanema</taxon>
        <taxon>Floridanema aerugineum</taxon>
    </lineage>
</organism>
<keyword evidence="3" id="KW-1185">Reference proteome</keyword>
<proteinExistence type="predicted"/>
<dbReference type="Gene3D" id="1.10.3210.10">
    <property type="entry name" value="Hypothetical protein af1432"/>
    <property type="match status" value="1"/>
</dbReference>
<evidence type="ECO:0000313" key="2">
    <source>
        <dbReference type="EMBL" id="MFB2882249.1"/>
    </source>
</evidence>
<dbReference type="GO" id="GO:0016787">
    <property type="term" value="F:hydrolase activity"/>
    <property type="evidence" value="ECO:0007669"/>
    <property type="project" value="UniProtKB-KW"/>
</dbReference>
<accession>A0ABV4XHH3</accession>
<dbReference type="PANTHER" id="PTHR46246">
    <property type="entry name" value="GUANOSINE-3',5'-BIS(DIPHOSPHATE) 3'-PYROPHOSPHOHYDROLASE MESH1"/>
    <property type="match status" value="1"/>
</dbReference>
<keyword evidence="2" id="KW-0378">Hydrolase</keyword>
<dbReference type="EMBL" id="JBHFNQ010000262">
    <property type="protein sequence ID" value="MFB2882249.1"/>
    <property type="molecule type" value="Genomic_DNA"/>
</dbReference>
<name>A0ABV4XHH3_9CYAN</name>
<dbReference type="Pfam" id="PF13328">
    <property type="entry name" value="HD_4"/>
    <property type="match status" value="1"/>
</dbReference>
<dbReference type="SMART" id="SM00471">
    <property type="entry name" value="HDc"/>
    <property type="match status" value="1"/>
</dbReference>
<gene>
    <name evidence="2" type="ORF">ACE1CC_35840</name>
</gene>
<dbReference type="RefSeq" id="WP_413275205.1">
    <property type="nucleotide sequence ID" value="NZ_JBHFNQ010000262.1"/>
</dbReference>
<evidence type="ECO:0000259" key="1">
    <source>
        <dbReference type="SMART" id="SM00471"/>
    </source>
</evidence>
<protein>
    <submittedName>
        <fullName evidence="2">HD domain-containing protein</fullName>
        <ecNumber evidence="2">3.1.-.-</ecNumber>
    </submittedName>
</protein>
<dbReference type="EC" id="3.1.-.-" evidence="2"/>
<sequence length="193" mass="22035">MKSPILSQKFELALVYATRLHAEQIRKVDGTPYIAHLLSVAAMVLEAGGSEAEAIAGLLHDSLEDRGGAQTRAEIRQQFGEEIFSIIEGCTESEIIPKPPWMERKQRYIAQLLIASPSVRLVSLADKLHNARSLLASLHQFGEEVWTYFKAGKDSTLWFYKELMPIYRTINQPWMLQEFEQLIFELEHFSSIK</sequence>
<dbReference type="PANTHER" id="PTHR46246:SF1">
    <property type="entry name" value="GUANOSINE-3',5'-BIS(DIPHOSPHATE) 3'-PYROPHOSPHOHYDROLASE MESH1"/>
    <property type="match status" value="1"/>
</dbReference>